<name>A0ACA9YEM3_9ASCO</name>
<gene>
    <name evidence="1" type="ORF">CLIB1444_14S01596</name>
</gene>
<dbReference type="Proteomes" id="UP001152531">
    <property type="component" value="Unassembled WGS sequence"/>
</dbReference>
<dbReference type="EMBL" id="CALSDN010000014">
    <property type="protein sequence ID" value="CAH6723327.1"/>
    <property type="molecule type" value="Genomic_DNA"/>
</dbReference>
<evidence type="ECO:0000313" key="2">
    <source>
        <dbReference type="Proteomes" id="UP001152531"/>
    </source>
</evidence>
<reference evidence="1" key="1">
    <citation type="submission" date="2022-06" db="EMBL/GenBank/DDBJ databases">
        <authorList>
            <person name="Legras J.-L."/>
            <person name="Devillers H."/>
            <person name="Grondin C."/>
        </authorList>
    </citation>
    <scope>NUCLEOTIDE SEQUENCE</scope>
    <source>
        <strain evidence="1">CLIB 1444</strain>
    </source>
</reference>
<sequence length="273" mass="31545">MAVSERNMKRKVELEDITNTNTNYNKKMKQMNFKKKLQQRSPSPFEGELKSPKKYKKDYGKSVTFENSPLLTPKEEDYQDEPDIVEINMDIPSSVGDCDLDDSVNPFDAVQNNDDDDNDMFNDSDDNVNKKDLTNDHLGQTSDELQSRETNDVCDPQNSTTDELISNPDYIALTSSLRLLNNNKSKIETEILQLSKLYSNFDNIQNDGEVIDFFVKLVKNELNLPKQNKILKSPIINWSKYNLEVENNGNKFNKNYNDKPLFKTLNLFNNESK</sequence>
<keyword evidence="2" id="KW-1185">Reference proteome</keyword>
<proteinExistence type="predicted"/>
<protein>
    <submittedName>
        <fullName evidence="1">Uncharacterized protein</fullName>
    </submittedName>
</protein>
<evidence type="ECO:0000313" key="1">
    <source>
        <dbReference type="EMBL" id="CAH6723327.1"/>
    </source>
</evidence>
<organism evidence="1 2">
    <name type="scientific">[Candida] jaroonii</name>
    <dbReference type="NCBI Taxonomy" id="467808"/>
    <lineage>
        <taxon>Eukaryota</taxon>
        <taxon>Fungi</taxon>
        <taxon>Dikarya</taxon>
        <taxon>Ascomycota</taxon>
        <taxon>Saccharomycotina</taxon>
        <taxon>Pichiomycetes</taxon>
        <taxon>Debaryomycetaceae</taxon>
        <taxon>Yamadazyma</taxon>
    </lineage>
</organism>
<comment type="caution">
    <text evidence="1">The sequence shown here is derived from an EMBL/GenBank/DDBJ whole genome shotgun (WGS) entry which is preliminary data.</text>
</comment>
<accession>A0ACA9YEM3</accession>